<evidence type="ECO:0000256" key="4">
    <source>
        <dbReference type="ARBA" id="ARBA00022553"/>
    </source>
</evidence>
<dbReference type="PRINTS" id="PR00103">
    <property type="entry name" value="CAMPKINASE"/>
</dbReference>
<dbReference type="InterPro" id="IPR014710">
    <property type="entry name" value="RmlC-like_jellyroll"/>
</dbReference>
<comment type="catalytic activity">
    <reaction evidence="13">
        <text>L-seryl-[protein] + ATP = O-phospho-L-seryl-[protein] + ADP + H(+)</text>
        <dbReference type="Rhea" id="RHEA:17989"/>
        <dbReference type="Rhea" id="RHEA-COMP:9863"/>
        <dbReference type="Rhea" id="RHEA-COMP:11604"/>
        <dbReference type="ChEBI" id="CHEBI:15378"/>
        <dbReference type="ChEBI" id="CHEBI:29999"/>
        <dbReference type="ChEBI" id="CHEBI:30616"/>
        <dbReference type="ChEBI" id="CHEBI:83421"/>
        <dbReference type="ChEBI" id="CHEBI:456216"/>
        <dbReference type="EC" id="2.7.11.1"/>
    </reaction>
</comment>
<dbReference type="GO" id="GO:0007010">
    <property type="term" value="P:cytoskeleton organization"/>
    <property type="evidence" value="ECO:0007669"/>
    <property type="project" value="UniProtKB-ARBA"/>
</dbReference>
<feature type="region of interest" description="Disordered" evidence="14">
    <location>
        <begin position="24"/>
        <end position="45"/>
    </location>
</feature>
<comment type="caution">
    <text evidence="18">The sequence shown here is derived from an EMBL/GenBank/DDBJ whole genome shotgun (WGS) entry which is preliminary data.</text>
</comment>
<dbReference type="InterPro" id="IPR000719">
    <property type="entry name" value="Prot_kinase_dom"/>
</dbReference>
<keyword evidence="2" id="KW-0723">Serine/threonine-protein kinase</keyword>
<evidence type="ECO:0000256" key="10">
    <source>
        <dbReference type="ARBA" id="ARBA00047298"/>
    </source>
</evidence>
<dbReference type="SUPFAM" id="SSF51206">
    <property type="entry name" value="cAMP-binding domain-like"/>
    <property type="match status" value="3"/>
</dbReference>
<reference evidence="18" key="1">
    <citation type="submission" date="2023-08" db="EMBL/GenBank/DDBJ databases">
        <authorList>
            <person name="Chen Y."/>
            <person name="Shah S."/>
            <person name="Dougan E. K."/>
            <person name="Thang M."/>
            <person name="Chan C."/>
        </authorList>
    </citation>
    <scope>NUCLEOTIDE SEQUENCE</scope>
</reference>
<evidence type="ECO:0000256" key="8">
    <source>
        <dbReference type="ARBA" id="ARBA00022840"/>
    </source>
</evidence>
<keyword evidence="7" id="KW-0418">Kinase</keyword>
<dbReference type="GO" id="GO:0030553">
    <property type="term" value="F:cGMP binding"/>
    <property type="evidence" value="ECO:0007669"/>
    <property type="project" value="UniProtKB-KW"/>
</dbReference>
<evidence type="ECO:0000256" key="11">
    <source>
        <dbReference type="ARBA" id="ARBA00047462"/>
    </source>
</evidence>
<name>A0AA36HMD5_9DINO</name>
<dbReference type="GO" id="GO:0005524">
    <property type="term" value="F:ATP binding"/>
    <property type="evidence" value="ECO:0007669"/>
    <property type="project" value="UniProtKB-KW"/>
</dbReference>
<feature type="compositionally biased region" description="Polar residues" evidence="14">
    <location>
        <begin position="27"/>
        <end position="38"/>
    </location>
</feature>
<feature type="domain" description="Cyclic nucleotide-binding" evidence="16">
    <location>
        <begin position="232"/>
        <end position="345"/>
    </location>
</feature>
<comment type="catalytic activity">
    <reaction evidence="10">
        <text>L-threonyl-[protein] + ATP = O-phospho-L-threonyl-[protein] + ADP + H(+)</text>
        <dbReference type="Rhea" id="RHEA:46608"/>
        <dbReference type="Rhea" id="RHEA-COMP:11060"/>
        <dbReference type="Rhea" id="RHEA-COMP:11605"/>
        <dbReference type="ChEBI" id="CHEBI:15378"/>
        <dbReference type="ChEBI" id="CHEBI:30013"/>
        <dbReference type="ChEBI" id="CHEBI:30616"/>
        <dbReference type="ChEBI" id="CHEBI:61977"/>
        <dbReference type="ChEBI" id="CHEBI:456216"/>
        <dbReference type="EC" id="2.7.11.12"/>
    </reaction>
</comment>
<evidence type="ECO:0000313" key="18">
    <source>
        <dbReference type="EMBL" id="CAJ1371810.1"/>
    </source>
</evidence>
<organism evidence="18 19">
    <name type="scientific">Effrenium voratum</name>
    <dbReference type="NCBI Taxonomy" id="2562239"/>
    <lineage>
        <taxon>Eukaryota</taxon>
        <taxon>Sar</taxon>
        <taxon>Alveolata</taxon>
        <taxon>Dinophyceae</taxon>
        <taxon>Suessiales</taxon>
        <taxon>Symbiodiniaceae</taxon>
        <taxon>Effrenium</taxon>
    </lineage>
</organism>
<evidence type="ECO:0000259" key="17">
    <source>
        <dbReference type="PROSITE" id="PS51285"/>
    </source>
</evidence>
<dbReference type="InterPro" id="IPR008271">
    <property type="entry name" value="Ser/Thr_kinase_AS"/>
</dbReference>
<evidence type="ECO:0000256" key="13">
    <source>
        <dbReference type="ARBA" id="ARBA00048679"/>
    </source>
</evidence>
<dbReference type="InterPro" id="IPR018490">
    <property type="entry name" value="cNMP-bd_dom_sf"/>
</dbReference>
<proteinExistence type="inferred from homology"/>
<evidence type="ECO:0000313" key="19">
    <source>
        <dbReference type="Proteomes" id="UP001178507"/>
    </source>
</evidence>
<gene>
    <name evidence="18" type="ORF">EVOR1521_LOCUS2040</name>
</gene>
<accession>A0AA36HMD5</accession>
<evidence type="ECO:0000259" key="15">
    <source>
        <dbReference type="PROSITE" id="PS50011"/>
    </source>
</evidence>
<keyword evidence="9" id="KW-0142">cGMP-binding</keyword>
<sequence>MGCAASIGRPEEITIGVITQKRKARSPLSSKFPSNLQGKQGEKADSVNREYQEKIEFLLTVPLFQRLPQDEHPVVASVCEICRFKRMDPIIRQGARGEEFFVIKSGQADVYAAKTEGKQEKIASLKAGDHFGEGALLRDEPRTATIVAMSEVQALKIKRSDFQSLGLHKKLKFGRRAAVSSNKQSFDKAKEPTPKTDVDKQLIAQAMRTNENLWVIGNLEDKIPAMTAVMWKEYVKAGKRLITEGDMEADFFYVVQEGKFEITVREEKLQGLGILKGPQNYLVVGQSRKGQSFGEVALLYCSPRAATVRALTNSVVWVLDRAHFKDILLKASEAKIQEYRGYLDNVPLLSALLKEERNELARALVEMHFSEGEKIITQHETGNTFYILFAGSVDVYKDEMQVTSLEASVSRKTAQYFGEYALIENEKRTATIQVRSPTARCLVLDRDSFQKLLGPLKEIIESHKAIGKDRWAQERTSGPEAALAADREKIFKQDLSYVGLLGVGGFSKVELWQHMVSGTSYALKVMDRGHIQKHGMEDTVKSEKKAMLMTRSPWVVRLVECYTSVNTLEILMEACLGGELLATYSRKGLWGSLEHTRYYVAGAVMALEHMHERRMVYRDLKPENIVLNSGGHMKLTDLGLAKLVIGKTYTTCGTPEYFAPEVIALSGQTLAVDWWTLGVFIYELMCSSTPFIASHPMQIYAKVMRGIDKNHFPGSCQGAPEHLVKALLRPHPGERLPMKNGVKSVKEHDFFESLDWNAMRADAVAPPYIPEVADERDVSNFFADPKDVASPLAFREDDTGWDDFPTVD</sequence>
<dbReference type="PANTHER" id="PTHR24353">
    <property type="entry name" value="CYCLIC NUCLEOTIDE-DEPENDENT PROTEIN KINASE"/>
    <property type="match status" value="1"/>
</dbReference>
<evidence type="ECO:0000259" key="16">
    <source>
        <dbReference type="PROSITE" id="PS50042"/>
    </source>
</evidence>
<evidence type="ECO:0008006" key="20">
    <source>
        <dbReference type="Google" id="ProtNLM"/>
    </source>
</evidence>
<dbReference type="PROSITE" id="PS00889">
    <property type="entry name" value="CNMP_BINDING_2"/>
    <property type="match status" value="3"/>
</dbReference>
<comment type="catalytic activity">
    <reaction evidence="11">
        <text>L-seryl-[protein] + ATP = O-phospho-L-seryl-[protein] + ADP + H(+)</text>
        <dbReference type="Rhea" id="RHEA:17989"/>
        <dbReference type="Rhea" id="RHEA-COMP:9863"/>
        <dbReference type="Rhea" id="RHEA-COMP:11604"/>
        <dbReference type="ChEBI" id="CHEBI:15378"/>
        <dbReference type="ChEBI" id="CHEBI:29999"/>
        <dbReference type="ChEBI" id="CHEBI:30616"/>
        <dbReference type="ChEBI" id="CHEBI:83421"/>
        <dbReference type="ChEBI" id="CHEBI:456216"/>
        <dbReference type="EC" id="2.7.11.12"/>
    </reaction>
</comment>
<dbReference type="Gene3D" id="3.30.200.20">
    <property type="entry name" value="Phosphorylase Kinase, domain 1"/>
    <property type="match status" value="1"/>
</dbReference>
<dbReference type="Gene3D" id="2.60.120.10">
    <property type="entry name" value="Jelly Rolls"/>
    <property type="match status" value="3"/>
</dbReference>
<dbReference type="InterPro" id="IPR000595">
    <property type="entry name" value="cNMP-bd_dom"/>
</dbReference>
<evidence type="ECO:0000256" key="3">
    <source>
        <dbReference type="ARBA" id="ARBA00022535"/>
    </source>
</evidence>
<keyword evidence="4" id="KW-0597">Phosphoprotein</keyword>
<comment type="catalytic activity">
    <reaction evidence="12">
        <text>L-threonyl-[protein] + ATP = O-phospho-L-threonyl-[protein] + ADP + H(+)</text>
        <dbReference type="Rhea" id="RHEA:46608"/>
        <dbReference type="Rhea" id="RHEA-COMP:11060"/>
        <dbReference type="Rhea" id="RHEA-COMP:11605"/>
        <dbReference type="ChEBI" id="CHEBI:15378"/>
        <dbReference type="ChEBI" id="CHEBI:30013"/>
        <dbReference type="ChEBI" id="CHEBI:30616"/>
        <dbReference type="ChEBI" id="CHEBI:61977"/>
        <dbReference type="ChEBI" id="CHEBI:456216"/>
        <dbReference type="EC" id="2.7.11.1"/>
    </reaction>
</comment>
<evidence type="ECO:0000256" key="6">
    <source>
        <dbReference type="ARBA" id="ARBA00022741"/>
    </source>
</evidence>
<evidence type="ECO:0000256" key="14">
    <source>
        <dbReference type="SAM" id="MobiDB-lite"/>
    </source>
</evidence>
<keyword evidence="5" id="KW-0808">Transferase</keyword>
<evidence type="ECO:0000256" key="7">
    <source>
        <dbReference type="ARBA" id="ARBA00022777"/>
    </source>
</evidence>
<dbReference type="EMBL" id="CAUJNA010000100">
    <property type="protein sequence ID" value="CAJ1371810.1"/>
    <property type="molecule type" value="Genomic_DNA"/>
</dbReference>
<dbReference type="Proteomes" id="UP001178507">
    <property type="component" value="Unassembled WGS sequence"/>
</dbReference>
<dbReference type="InterPro" id="IPR018488">
    <property type="entry name" value="cNMP-bd_CS"/>
</dbReference>
<dbReference type="Pfam" id="PF00027">
    <property type="entry name" value="cNMP_binding"/>
    <property type="match status" value="3"/>
</dbReference>
<dbReference type="InterPro" id="IPR011009">
    <property type="entry name" value="Kinase-like_dom_sf"/>
</dbReference>
<dbReference type="Pfam" id="PF00069">
    <property type="entry name" value="Pkinase"/>
    <property type="match status" value="1"/>
</dbReference>
<dbReference type="FunFam" id="1.10.510.10:FF:000024">
    <property type="entry name" value="Probable serine/threonine-protein kinase cot-1"/>
    <property type="match status" value="1"/>
</dbReference>
<dbReference type="InterPro" id="IPR000961">
    <property type="entry name" value="AGC-kinase_C"/>
</dbReference>
<dbReference type="PANTHER" id="PTHR24353:SF147">
    <property type="entry name" value="CGMP-DEPENDENT SERINE_THREONIN PROTEIN KINASE-RELATED"/>
    <property type="match status" value="1"/>
</dbReference>
<protein>
    <recommendedName>
        <fullName evidence="20">cGMP-dependent protein kinase</fullName>
    </recommendedName>
</protein>
<feature type="domain" description="Cyclic nucleotide-binding" evidence="16">
    <location>
        <begin position="348"/>
        <end position="459"/>
    </location>
</feature>
<evidence type="ECO:0000256" key="12">
    <source>
        <dbReference type="ARBA" id="ARBA00047899"/>
    </source>
</evidence>
<dbReference type="PROSITE" id="PS50042">
    <property type="entry name" value="CNMP_BINDING_3"/>
    <property type="match status" value="3"/>
</dbReference>
<dbReference type="PROSITE" id="PS00108">
    <property type="entry name" value="PROTEIN_KINASE_ST"/>
    <property type="match status" value="1"/>
</dbReference>
<evidence type="ECO:0000256" key="1">
    <source>
        <dbReference type="ARBA" id="ARBA00006352"/>
    </source>
</evidence>
<evidence type="ECO:0000256" key="2">
    <source>
        <dbReference type="ARBA" id="ARBA00022527"/>
    </source>
</evidence>
<dbReference type="SUPFAM" id="SSF56112">
    <property type="entry name" value="Protein kinase-like (PK-like)"/>
    <property type="match status" value="1"/>
</dbReference>
<feature type="domain" description="Protein kinase" evidence="15">
    <location>
        <begin position="495"/>
        <end position="751"/>
    </location>
</feature>
<dbReference type="Gene3D" id="1.10.510.10">
    <property type="entry name" value="Transferase(Phosphotransferase) domain 1"/>
    <property type="match status" value="1"/>
</dbReference>
<keyword evidence="6" id="KW-0547">Nucleotide-binding</keyword>
<feature type="domain" description="Cyclic nucleotide-binding" evidence="16">
    <location>
        <begin position="63"/>
        <end position="165"/>
    </location>
</feature>
<dbReference type="PROSITE" id="PS50011">
    <property type="entry name" value="PROTEIN_KINASE_DOM"/>
    <property type="match status" value="1"/>
</dbReference>
<feature type="domain" description="AGC-kinase C-terminal" evidence="17">
    <location>
        <begin position="752"/>
        <end position="808"/>
    </location>
</feature>
<evidence type="ECO:0000256" key="5">
    <source>
        <dbReference type="ARBA" id="ARBA00022679"/>
    </source>
</evidence>
<dbReference type="AlphaFoldDB" id="A0AA36HMD5"/>
<dbReference type="PROSITE" id="PS00888">
    <property type="entry name" value="CNMP_BINDING_1"/>
    <property type="match status" value="1"/>
</dbReference>
<evidence type="ECO:0000256" key="9">
    <source>
        <dbReference type="ARBA" id="ARBA00022992"/>
    </source>
</evidence>
<dbReference type="PROSITE" id="PS51285">
    <property type="entry name" value="AGC_KINASE_CTER"/>
    <property type="match status" value="1"/>
</dbReference>
<dbReference type="CDD" id="cd00038">
    <property type="entry name" value="CAP_ED"/>
    <property type="match status" value="3"/>
</dbReference>
<keyword evidence="3" id="KW-0140">cGMP</keyword>
<dbReference type="SMART" id="SM00100">
    <property type="entry name" value="cNMP"/>
    <property type="match status" value="3"/>
</dbReference>
<dbReference type="SMART" id="SM00220">
    <property type="entry name" value="S_TKc"/>
    <property type="match status" value="1"/>
</dbReference>
<keyword evidence="8" id="KW-0067">ATP-binding</keyword>
<keyword evidence="19" id="KW-1185">Reference proteome</keyword>
<comment type="similarity">
    <text evidence="1">Belongs to the protein kinase superfamily. AGC Ser/Thr protein kinase family. cGMP subfamily.</text>
</comment>
<dbReference type="GO" id="GO:0004692">
    <property type="term" value="F:cGMP-dependent protein kinase activity"/>
    <property type="evidence" value="ECO:0007669"/>
    <property type="project" value="UniProtKB-EC"/>
</dbReference>